<dbReference type="KEGG" id="hss:J7656_04135"/>
<dbReference type="EMBL" id="CP073695">
    <property type="protein sequence ID" value="QUO48551.1"/>
    <property type="molecule type" value="Genomic_DNA"/>
</dbReference>
<feature type="compositionally biased region" description="Basic and acidic residues" evidence="1">
    <location>
        <begin position="94"/>
        <end position="107"/>
    </location>
</feature>
<sequence length="158" mass="17577">MPEPQHEAHALRGATDRPALLAIRDTVEEMEPLATARLDDYINPSALEVELADGLRDADEARLDVTWTTRGDYKYHYTDPTGVNLRWGNHPHDGDYVHATGPEHYHPPPDASSDPDEVEASCITQSPEELVTRAVCKLWRVAYHADSYAPLNAVSNPP</sequence>
<protein>
    <submittedName>
        <fullName evidence="2">Uncharacterized protein</fullName>
    </submittedName>
</protein>
<gene>
    <name evidence="2" type="ORF">J7656_04135</name>
</gene>
<evidence type="ECO:0000313" key="2">
    <source>
        <dbReference type="EMBL" id="QUO48551.1"/>
    </source>
</evidence>
<dbReference type="InterPro" id="IPR045397">
    <property type="entry name" value="TumE-like"/>
</dbReference>
<dbReference type="Pfam" id="PF20126">
    <property type="entry name" value="TumE"/>
    <property type="match status" value="1"/>
</dbReference>
<name>A0A8T8LQ38_9EURY</name>
<reference evidence="2 3" key="1">
    <citation type="submission" date="2021-03" db="EMBL/GenBank/DDBJ databases">
        <title>Halorubrum sodomense MBLA0099, Whole genome shotgun sequencing.</title>
        <authorList>
            <person name="Seo M.-J."/>
            <person name="Cho E.-S."/>
            <person name="Hwang C.Y."/>
        </authorList>
    </citation>
    <scope>NUCLEOTIDE SEQUENCE [LARGE SCALE GENOMIC DNA]</scope>
    <source>
        <strain evidence="2 3">MBLA0099</strain>
    </source>
</reference>
<organism evidence="2 3">
    <name type="scientific">Halorubrum ruber</name>
    <dbReference type="NCBI Taxonomy" id="2982524"/>
    <lineage>
        <taxon>Archaea</taxon>
        <taxon>Methanobacteriati</taxon>
        <taxon>Methanobacteriota</taxon>
        <taxon>Stenosarchaea group</taxon>
        <taxon>Halobacteria</taxon>
        <taxon>Halobacteriales</taxon>
        <taxon>Haloferacaceae</taxon>
        <taxon>Halorubrum</taxon>
    </lineage>
</organism>
<keyword evidence="3" id="KW-1185">Reference proteome</keyword>
<accession>A0A8T8LQ38</accession>
<evidence type="ECO:0000313" key="3">
    <source>
        <dbReference type="Proteomes" id="UP000679341"/>
    </source>
</evidence>
<feature type="region of interest" description="Disordered" evidence="1">
    <location>
        <begin position="94"/>
        <end position="117"/>
    </location>
</feature>
<proteinExistence type="predicted"/>
<dbReference type="RefSeq" id="WP_017344033.1">
    <property type="nucleotide sequence ID" value="NZ_CP073695.1"/>
</dbReference>
<evidence type="ECO:0000256" key="1">
    <source>
        <dbReference type="SAM" id="MobiDB-lite"/>
    </source>
</evidence>
<dbReference type="Proteomes" id="UP000679341">
    <property type="component" value="Chromosome"/>
</dbReference>
<dbReference type="OrthoDB" id="259945at2157"/>
<dbReference type="AlphaFoldDB" id="A0A8T8LQ38"/>
<dbReference type="GeneID" id="64826701"/>